<organism evidence="1 2">
    <name type="scientific">Catellatospora coxensis</name>
    <dbReference type="NCBI Taxonomy" id="310354"/>
    <lineage>
        <taxon>Bacteria</taxon>
        <taxon>Bacillati</taxon>
        <taxon>Actinomycetota</taxon>
        <taxon>Actinomycetes</taxon>
        <taxon>Micromonosporales</taxon>
        <taxon>Micromonosporaceae</taxon>
        <taxon>Catellatospora</taxon>
    </lineage>
</organism>
<evidence type="ECO:0000313" key="1">
    <source>
        <dbReference type="EMBL" id="GIG05093.1"/>
    </source>
</evidence>
<dbReference type="Proteomes" id="UP000630887">
    <property type="component" value="Unassembled WGS sequence"/>
</dbReference>
<keyword evidence="2" id="KW-1185">Reference proteome</keyword>
<sequence length="84" mass="9000">MLTYKLVRAFANLLVSIDLSDEDAIPSEVGSELLGDTAGLLGDLTAEESAELIALIEQVAALETDPERREALAELPETMGLIEE</sequence>
<proteinExistence type="predicted"/>
<protein>
    <submittedName>
        <fullName evidence="1">Uncharacterized protein</fullName>
    </submittedName>
</protein>
<reference evidence="1 2" key="1">
    <citation type="submission" date="2021-01" db="EMBL/GenBank/DDBJ databases">
        <title>Whole genome shotgun sequence of Catellatospora coxensis NBRC 107359.</title>
        <authorList>
            <person name="Komaki H."/>
            <person name="Tamura T."/>
        </authorList>
    </citation>
    <scope>NUCLEOTIDE SEQUENCE [LARGE SCALE GENOMIC DNA]</scope>
    <source>
        <strain evidence="1 2">NBRC 107359</strain>
    </source>
</reference>
<name>A0A8J3KM63_9ACTN</name>
<comment type="caution">
    <text evidence="1">The sequence shown here is derived from an EMBL/GenBank/DDBJ whole genome shotgun (WGS) entry which is preliminary data.</text>
</comment>
<accession>A0A8J3KM63</accession>
<gene>
    <name evidence="1" type="ORF">Cco03nite_17930</name>
</gene>
<dbReference type="EMBL" id="BONI01000011">
    <property type="protein sequence ID" value="GIG05093.1"/>
    <property type="molecule type" value="Genomic_DNA"/>
</dbReference>
<dbReference type="AlphaFoldDB" id="A0A8J3KM63"/>
<evidence type="ECO:0000313" key="2">
    <source>
        <dbReference type="Proteomes" id="UP000630887"/>
    </source>
</evidence>